<dbReference type="EMBL" id="CP012109">
    <property type="protein sequence ID" value="AKQ66791.1"/>
    <property type="molecule type" value="Genomic_DNA"/>
</dbReference>
<feature type="compositionally biased region" description="Basic and acidic residues" evidence="1">
    <location>
        <begin position="288"/>
        <end position="308"/>
    </location>
</feature>
<protein>
    <submittedName>
        <fullName evidence="2">Uncharacterized protein</fullName>
    </submittedName>
</protein>
<evidence type="ECO:0000256" key="1">
    <source>
        <dbReference type="SAM" id="MobiDB-lite"/>
    </source>
</evidence>
<keyword evidence="3" id="KW-1185">Reference proteome</keyword>
<feature type="region of interest" description="Disordered" evidence="1">
    <location>
        <begin position="288"/>
        <end position="329"/>
    </location>
</feature>
<dbReference type="Proteomes" id="UP000009026">
    <property type="component" value="Chromosome"/>
</dbReference>
<dbReference type="RefSeq" id="WP_002637430.1">
    <property type="nucleotide sequence ID" value="NZ_CP012109.1"/>
</dbReference>
<name>A0A0H4WTI4_9BACT</name>
<accession>A0A0H4WTI4</accession>
<dbReference type="OrthoDB" id="5377608at2"/>
<gene>
    <name evidence="2" type="ORF">A176_003703</name>
</gene>
<evidence type="ECO:0000313" key="2">
    <source>
        <dbReference type="EMBL" id="AKQ66791.1"/>
    </source>
</evidence>
<proteinExistence type="predicted"/>
<dbReference type="PATRIC" id="fig|1297742.4.peg.3737"/>
<dbReference type="STRING" id="1297742.A176_003703"/>
<dbReference type="KEGG" id="mym:A176_003703"/>
<sequence>MARIPLKASVALAAPGGRNRNRLRPSSHGIADFRLRSPGGPQSRCHHPAPAPVVTGGDDGFHFAPGVEPIELTWRLLNTSGLVRSGTLELFTRHRKAPLWSRTLGPEQLLQGEHRFQWDGRVPSCEAFPNGVVTVEHSPYKLKLTLQGEGLAQSPVAWTYFHVLVAGMDLELGDARVLAKQRDRDLIRALRHLPAPGETAQIRLAGNLFKTKPSEMADNTDHQLHQKHWGSGPELPLFARVWLKDSRGNRVDAPAALGRVRFLWDWEDETEAIEHHAPSARAFLSSALDRHRATSRPKGDNAHRDVGGKRGAPSSTVFPKQAGYAPRAEPRDGAFPFRVTACTRRKWAAYSQAWTTGAFAGRTGVVFQPSRIAGDAWRVTVQLAYDRRRDGSVVLDMEDDAPLPAAVRASTGIFESWREVHISRRLRKDAAVSGFSLPTVQGHFERAFLRLEDRTGGVSEWNARDYNARIAAAVGTSRHWELRAAIDPTVDQYAAGGHAITFRAHAEFLTEVKRVKHAEDVDLARWLAPTRERRMPLLEARDYHRQCKDWAKQLLTEALDSALGTEPGIALFQFSGLYNWETTVDGIRVNGFASEFPSRQRDRCAVIQCAAEGNYRNGFNTLEQTLAHEIGHQLFLPHAPFPVSRTIGGAIAKRHDVDGKDCLMGYDFTAERRFCGLCLLRLRGWNTHVLDCDGARNARP</sequence>
<dbReference type="AlphaFoldDB" id="A0A0H4WTI4"/>
<organism evidence="2 3">
    <name type="scientific">Pseudomyxococcus hansupus</name>
    <dbReference type="NCBI Taxonomy" id="1297742"/>
    <lineage>
        <taxon>Bacteria</taxon>
        <taxon>Pseudomonadati</taxon>
        <taxon>Myxococcota</taxon>
        <taxon>Myxococcia</taxon>
        <taxon>Myxococcales</taxon>
        <taxon>Cystobacterineae</taxon>
        <taxon>Myxococcaceae</taxon>
        <taxon>Pseudomyxococcus</taxon>
    </lineage>
</organism>
<evidence type="ECO:0000313" key="3">
    <source>
        <dbReference type="Proteomes" id="UP000009026"/>
    </source>
</evidence>
<reference evidence="2 3" key="1">
    <citation type="journal article" date="2016" name="PLoS ONE">
        <title>Complete Genome Sequence and Comparative Genomics of a Novel Myxobacterium Myxococcus hansupus.</title>
        <authorList>
            <person name="Sharma G."/>
            <person name="Narwani T."/>
            <person name="Subramanian S."/>
        </authorList>
    </citation>
    <scope>NUCLEOTIDE SEQUENCE [LARGE SCALE GENOMIC DNA]</scope>
    <source>
        <strain evidence="3">mixupus</strain>
    </source>
</reference>